<gene>
    <name evidence="3" type="ORF">HMPREF9265_0730</name>
</gene>
<proteinExistence type="predicted"/>
<dbReference type="InterPro" id="IPR011055">
    <property type="entry name" value="Dup_hybrid_motif"/>
</dbReference>
<feature type="region of interest" description="Disordered" evidence="1">
    <location>
        <begin position="73"/>
        <end position="147"/>
    </location>
</feature>
<organism evidence="3 4">
    <name type="scientific">Limosilactobacillus oris PB013-T2-3</name>
    <dbReference type="NCBI Taxonomy" id="908339"/>
    <lineage>
        <taxon>Bacteria</taxon>
        <taxon>Bacillati</taxon>
        <taxon>Bacillota</taxon>
        <taxon>Bacilli</taxon>
        <taxon>Lactobacillales</taxon>
        <taxon>Lactobacillaceae</taxon>
        <taxon>Limosilactobacillus</taxon>
    </lineage>
</organism>
<feature type="domain" description="M23ase beta-sheet core" evidence="2">
    <location>
        <begin position="773"/>
        <end position="857"/>
    </location>
</feature>
<dbReference type="Gene3D" id="2.70.70.10">
    <property type="entry name" value="Glucose Permease (Domain IIA)"/>
    <property type="match status" value="1"/>
</dbReference>
<name>E3C8F7_9LACO</name>
<dbReference type="AlphaFoldDB" id="E3C8F7"/>
<comment type="caution">
    <text evidence="3">The sequence shown here is derived from an EMBL/GenBank/DDBJ whole genome shotgun (WGS) entry which is preliminary data.</text>
</comment>
<protein>
    <submittedName>
        <fullName evidence="3">Peptidase, M23 family</fullName>
    </submittedName>
</protein>
<evidence type="ECO:0000313" key="3">
    <source>
        <dbReference type="EMBL" id="EFQ52982.1"/>
    </source>
</evidence>
<evidence type="ECO:0000256" key="1">
    <source>
        <dbReference type="SAM" id="MobiDB-lite"/>
    </source>
</evidence>
<evidence type="ECO:0000313" key="4">
    <source>
        <dbReference type="Proteomes" id="UP000003070"/>
    </source>
</evidence>
<dbReference type="eggNOG" id="COG4193">
    <property type="taxonomic scope" value="Bacteria"/>
</dbReference>
<accession>E3C8F7</accession>
<dbReference type="SUPFAM" id="SSF51261">
    <property type="entry name" value="Duplicated hybrid motif"/>
    <property type="match status" value="1"/>
</dbReference>
<dbReference type="EMBL" id="AEKL01000057">
    <property type="protein sequence ID" value="EFQ52982.1"/>
    <property type="molecule type" value="Genomic_DNA"/>
</dbReference>
<reference evidence="3 4" key="1">
    <citation type="submission" date="2010-10" db="EMBL/GenBank/DDBJ databases">
        <authorList>
            <person name="Durkin A.S."/>
            <person name="Madupu R."/>
            <person name="Torralba M."/>
            <person name="Gillis M."/>
            <person name="Methe B."/>
            <person name="Sutton G."/>
            <person name="Nelson K.E."/>
        </authorList>
    </citation>
    <scope>NUCLEOTIDE SEQUENCE [LARGE SCALE GENOMIC DNA]</scope>
    <source>
        <strain evidence="3 4">PB013-T2-3</strain>
    </source>
</reference>
<dbReference type="Proteomes" id="UP000003070">
    <property type="component" value="Unassembled WGS sequence"/>
</dbReference>
<feature type="compositionally biased region" description="Low complexity" evidence="1">
    <location>
        <begin position="73"/>
        <end position="94"/>
    </location>
</feature>
<dbReference type="InterPro" id="IPR016047">
    <property type="entry name" value="M23ase_b-sheet_dom"/>
</dbReference>
<dbReference type="Pfam" id="PF01551">
    <property type="entry name" value="Peptidase_M23"/>
    <property type="match status" value="1"/>
</dbReference>
<sequence length="890" mass="97635">MHSGARTGIFIISEFKFDILEENTIFNLKNFTSKILPTITVCGSALFLMHGKVSADQIDNTNQNQNNAQTATINTEGSTNSASNNDSSTTLTNNPDVAKTVQSGQGANTAASTDNTQTQTSQNTTTNQSSTKTAEETKQQPTYDVNDHGNYAWMDSVKLNDNGQVQISGWHATNDAVGKSYHYIIAYDNTTKSEIGRVQVTDPVNRPDVQKAHNVYGAGQSGFNVTFNINPDVLVNADSISFISRYSATAFDNGQYTDFWYAPITFDKQNHAYLDSVTIKDGQLQVSGWNATNQAANKQYHTIIVYDRTAGKVVASQIVNNTARPDVAKVYPNVINADKSGFTASFDLSQLNLNHQLQIISRYGTNKAGNGSNVDYYFTPITTGNYTNQANLESFNISDGNQLKIAGWHADDISKLESNHFLILFDNTANQQVAVAKVNQLNRPDVAKVYQSVATAGQSGFKATFNLADLNLTPGHSYSLVSRYSTSANGNGGDGQYTDYWFNTGALNQQDYYLENVKMTNEGLHVAGWMASDYAMGRDNAYIIILNDGKEIGRQKVNLTYRSDVANAKSGIYNSTKSGFDTTIKFNPAVATGNLQVLMRFASDANGNQDYADQYSQKYASNASFFDSIQVSDTGIYVSGWHASNQAANKPYQYLIFLDANTGQELYRQRVTDINRSRGDVAAANPAIINADKSGYQLGFTIPSQLDHHTVRIIHRITDDINGNGNYVDAYSDPVSIHNNRWAWPFPSVGEGHFMGAQLFGVNPGGQFRQNGFHDGLDFGAYDHPGTQVHAIHSGTIVGVGYTAGLDWYVLEDTGEYLIVYQEAFSNRGNINVTPGQKIEVGDVIGNRDTSHVHIGITREHNFNRALAKSFTNDGTWLNPLEIIRNGLNG</sequence>
<evidence type="ECO:0000259" key="2">
    <source>
        <dbReference type="Pfam" id="PF01551"/>
    </source>
</evidence>
<feature type="compositionally biased region" description="Low complexity" evidence="1">
    <location>
        <begin position="107"/>
        <end position="132"/>
    </location>
</feature>
<dbReference type="CDD" id="cd12797">
    <property type="entry name" value="M23_peptidase"/>
    <property type="match status" value="1"/>
</dbReference>